<evidence type="ECO:0000256" key="1">
    <source>
        <dbReference type="SAM" id="MobiDB-lite"/>
    </source>
</evidence>
<gene>
    <name evidence="3" type="ORF">WJX84_007029</name>
</gene>
<sequence>MNFTRTQLLGLVGSYVGICGAAYVYVRRRDPPSAKDQDGLDFSKSETFDQLADSYDSRLGWDETVMGLKLLRWWIIRQAKGDVLEISAGTGRNIPYYKPSSVSSLTFTDKSKYMLWHAKQKYDVQLRSKAEKAGVPVSFALSDAEHLCNSSQPAEGVSEPDPGHNRSGFGSEGQTFPAQSFDTIIDTFGLCSHADPEAALQEAARACKPGGQIFLLEHGRASYDWLNKILDDSAAGHHYRWGCWWNRDIEALVSKAGLEVVSMQRWHFGTTYQIVAKPATDLAKGSADQTTVANIAIEA</sequence>
<dbReference type="GO" id="GO:0008168">
    <property type="term" value="F:methyltransferase activity"/>
    <property type="evidence" value="ECO:0007669"/>
    <property type="project" value="TreeGrafter"/>
</dbReference>
<keyword evidence="2" id="KW-0472">Membrane</keyword>
<dbReference type="InterPro" id="IPR050508">
    <property type="entry name" value="Methyltransf_Superfamily"/>
</dbReference>
<dbReference type="Proteomes" id="UP001485043">
    <property type="component" value="Unassembled WGS sequence"/>
</dbReference>
<feature type="transmembrane region" description="Helical" evidence="2">
    <location>
        <begin position="6"/>
        <end position="26"/>
    </location>
</feature>
<dbReference type="CDD" id="cd02440">
    <property type="entry name" value="AdoMet_MTases"/>
    <property type="match status" value="1"/>
</dbReference>
<dbReference type="InterPro" id="IPR029063">
    <property type="entry name" value="SAM-dependent_MTases_sf"/>
</dbReference>
<evidence type="ECO:0000256" key="2">
    <source>
        <dbReference type="SAM" id="Phobius"/>
    </source>
</evidence>
<dbReference type="Pfam" id="PF13489">
    <property type="entry name" value="Methyltransf_23"/>
    <property type="match status" value="1"/>
</dbReference>
<dbReference type="PANTHER" id="PTHR42912:SF80">
    <property type="entry name" value="METHYLTRANSFERASE DOMAIN-CONTAINING PROTEIN"/>
    <property type="match status" value="1"/>
</dbReference>
<keyword evidence="2" id="KW-1133">Transmembrane helix</keyword>
<feature type="region of interest" description="Disordered" evidence="1">
    <location>
        <begin position="150"/>
        <end position="172"/>
    </location>
</feature>
<dbReference type="Gene3D" id="3.40.50.150">
    <property type="entry name" value="Vaccinia Virus protein VP39"/>
    <property type="match status" value="1"/>
</dbReference>
<dbReference type="PANTHER" id="PTHR42912">
    <property type="entry name" value="METHYLTRANSFERASE"/>
    <property type="match status" value="1"/>
</dbReference>
<evidence type="ECO:0008006" key="5">
    <source>
        <dbReference type="Google" id="ProtNLM"/>
    </source>
</evidence>
<keyword evidence="4" id="KW-1185">Reference proteome</keyword>
<keyword evidence="2" id="KW-0812">Transmembrane</keyword>
<evidence type="ECO:0000313" key="3">
    <source>
        <dbReference type="EMBL" id="KAK9868502.1"/>
    </source>
</evidence>
<proteinExistence type="predicted"/>
<dbReference type="AlphaFoldDB" id="A0AAW1TJN3"/>
<reference evidence="3 4" key="1">
    <citation type="journal article" date="2024" name="Nat. Commun.">
        <title>Phylogenomics reveals the evolutionary origins of lichenization in chlorophyte algae.</title>
        <authorList>
            <person name="Puginier C."/>
            <person name="Libourel C."/>
            <person name="Otte J."/>
            <person name="Skaloud P."/>
            <person name="Haon M."/>
            <person name="Grisel S."/>
            <person name="Petersen M."/>
            <person name="Berrin J.G."/>
            <person name="Delaux P.M."/>
            <person name="Dal Grande F."/>
            <person name="Keller J."/>
        </authorList>
    </citation>
    <scope>NUCLEOTIDE SEQUENCE [LARGE SCALE GENOMIC DNA]</scope>
    <source>
        <strain evidence="3 4">SAG 2523</strain>
    </source>
</reference>
<dbReference type="EMBL" id="JALJOV010000025">
    <property type="protein sequence ID" value="KAK9868502.1"/>
    <property type="molecule type" value="Genomic_DNA"/>
</dbReference>
<dbReference type="SUPFAM" id="SSF53335">
    <property type="entry name" value="S-adenosyl-L-methionine-dependent methyltransferases"/>
    <property type="match status" value="1"/>
</dbReference>
<comment type="caution">
    <text evidence="3">The sequence shown here is derived from an EMBL/GenBank/DDBJ whole genome shotgun (WGS) entry which is preliminary data.</text>
</comment>
<name>A0AAW1TJN3_9CHLO</name>
<organism evidence="3 4">
    <name type="scientific">Apatococcus fuscideae</name>
    <dbReference type="NCBI Taxonomy" id="2026836"/>
    <lineage>
        <taxon>Eukaryota</taxon>
        <taxon>Viridiplantae</taxon>
        <taxon>Chlorophyta</taxon>
        <taxon>core chlorophytes</taxon>
        <taxon>Trebouxiophyceae</taxon>
        <taxon>Chlorellales</taxon>
        <taxon>Chlorellaceae</taxon>
        <taxon>Apatococcus</taxon>
    </lineage>
</organism>
<protein>
    <recommendedName>
        <fullName evidence="5">S-adenosyl-L-methionine-dependent methyltransferase</fullName>
    </recommendedName>
</protein>
<accession>A0AAW1TJN3</accession>
<evidence type="ECO:0000313" key="4">
    <source>
        <dbReference type="Proteomes" id="UP001485043"/>
    </source>
</evidence>